<dbReference type="GeneTree" id="ENSGT01140000282522"/>
<dbReference type="InterPro" id="IPR006703">
    <property type="entry name" value="G_AIG1"/>
</dbReference>
<protein>
    <recommendedName>
        <fullName evidence="5">AIG1-type G domain-containing protein</fullName>
    </recommendedName>
</protein>
<dbReference type="PANTHER" id="PTHR10903:SF170">
    <property type="entry name" value="GTPASE IMAP FAMILY MEMBER 7"/>
    <property type="match status" value="1"/>
</dbReference>
<evidence type="ECO:0000256" key="4">
    <source>
        <dbReference type="SAM" id="MobiDB-lite"/>
    </source>
</evidence>
<evidence type="ECO:0000259" key="5">
    <source>
        <dbReference type="Pfam" id="PF04548"/>
    </source>
</evidence>
<sequence>RVVLLGNSCSLRRNVGNAILGQTKFRTEEEPNCCSSVRGQLEDKEIVLINTPDLLLPDVSEDKVKEHVETCVRLSDPGPHVFLLVLQPEDFTEEHKQRLCRVLKLFSDRSFDHSLILISTSKEEASGTIEQYPAVREMRSLCGDRYLLQEKSELSGLLTLLDQIITENNGEHLSCDGFDEVKDFCLMKRSEHIKPSLTLELFEEPENEKEWEEEFEWKQNEWWEKRRLQDEQKCEIEQEKLKKLWEAYEEEREKYEKKRKKAERRREQEEKEKTEL</sequence>
<organism evidence="6 7">
    <name type="scientific">Neolamprologus brichardi</name>
    <name type="common">Fairy cichlid</name>
    <name type="synonym">Lamprologus brichardi</name>
    <dbReference type="NCBI Taxonomy" id="32507"/>
    <lineage>
        <taxon>Eukaryota</taxon>
        <taxon>Metazoa</taxon>
        <taxon>Chordata</taxon>
        <taxon>Craniata</taxon>
        <taxon>Vertebrata</taxon>
        <taxon>Euteleostomi</taxon>
        <taxon>Actinopterygii</taxon>
        <taxon>Neopterygii</taxon>
        <taxon>Teleostei</taxon>
        <taxon>Neoteleostei</taxon>
        <taxon>Acanthomorphata</taxon>
        <taxon>Ovalentaria</taxon>
        <taxon>Cichlomorphae</taxon>
        <taxon>Cichliformes</taxon>
        <taxon>Cichlidae</taxon>
        <taxon>African cichlids</taxon>
        <taxon>Pseudocrenilabrinae</taxon>
        <taxon>Lamprologini</taxon>
        <taxon>Neolamprologus</taxon>
    </lineage>
</organism>
<evidence type="ECO:0000256" key="1">
    <source>
        <dbReference type="ARBA" id="ARBA00008535"/>
    </source>
</evidence>
<dbReference type="Ensembl" id="ENSNBRT00000008181.1">
    <property type="protein sequence ID" value="ENSNBRP00000007959.1"/>
    <property type="gene ID" value="ENSNBRG00000006210.1"/>
</dbReference>
<dbReference type="OMA" id="TENNGEH"/>
<dbReference type="InterPro" id="IPR027417">
    <property type="entry name" value="P-loop_NTPase"/>
</dbReference>
<dbReference type="PANTHER" id="PTHR10903">
    <property type="entry name" value="GTPASE, IMAP FAMILY MEMBER-RELATED"/>
    <property type="match status" value="1"/>
</dbReference>
<feature type="region of interest" description="Disordered" evidence="4">
    <location>
        <begin position="255"/>
        <end position="276"/>
    </location>
</feature>
<dbReference type="STRING" id="32507.ENSNBRP00000007959"/>
<evidence type="ECO:0000313" key="7">
    <source>
        <dbReference type="Proteomes" id="UP000261580"/>
    </source>
</evidence>
<dbReference type="Proteomes" id="UP000261580">
    <property type="component" value="Unassembled WGS sequence"/>
</dbReference>
<dbReference type="AlphaFoldDB" id="A0A3Q4MEG7"/>
<reference evidence="6" key="1">
    <citation type="submission" date="2025-08" db="UniProtKB">
        <authorList>
            <consortium name="Ensembl"/>
        </authorList>
    </citation>
    <scope>IDENTIFICATION</scope>
</reference>
<dbReference type="Bgee" id="ENSNBRG00000006210">
    <property type="expression patterns" value="Expressed in zone of skin"/>
</dbReference>
<dbReference type="InterPro" id="IPR045058">
    <property type="entry name" value="GIMA/IAN/Toc"/>
</dbReference>
<name>A0A3Q4MEG7_NEOBR</name>
<feature type="domain" description="AIG1-type G" evidence="5">
    <location>
        <begin position="1"/>
        <end position="182"/>
    </location>
</feature>
<reference evidence="6" key="2">
    <citation type="submission" date="2025-09" db="UniProtKB">
        <authorList>
            <consortium name="Ensembl"/>
        </authorList>
    </citation>
    <scope>IDENTIFICATION</scope>
</reference>
<comment type="similarity">
    <text evidence="1">Belongs to the TRAFAC class TrmE-Era-EngA-EngB-Septin-like GTPase superfamily. AIG1/Toc34/Toc159-like paraseptin GTPase family. IAN subfamily.</text>
</comment>
<evidence type="ECO:0000256" key="3">
    <source>
        <dbReference type="ARBA" id="ARBA00023134"/>
    </source>
</evidence>
<evidence type="ECO:0000256" key="2">
    <source>
        <dbReference type="ARBA" id="ARBA00022741"/>
    </source>
</evidence>
<dbReference type="Gene3D" id="3.40.50.300">
    <property type="entry name" value="P-loop containing nucleotide triphosphate hydrolases"/>
    <property type="match status" value="1"/>
</dbReference>
<keyword evidence="2" id="KW-0547">Nucleotide-binding</keyword>
<keyword evidence="3" id="KW-0342">GTP-binding</keyword>
<feature type="compositionally biased region" description="Basic and acidic residues" evidence="4">
    <location>
        <begin position="264"/>
        <end position="276"/>
    </location>
</feature>
<dbReference type="Pfam" id="PF04548">
    <property type="entry name" value="AIG1"/>
    <property type="match status" value="1"/>
</dbReference>
<dbReference type="GO" id="GO:0005525">
    <property type="term" value="F:GTP binding"/>
    <property type="evidence" value="ECO:0007669"/>
    <property type="project" value="UniProtKB-KW"/>
</dbReference>
<accession>A0A3Q4MEG7</accession>
<proteinExistence type="inferred from homology"/>
<keyword evidence="7" id="KW-1185">Reference proteome</keyword>
<evidence type="ECO:0000313" key="6">
    <source>
        <dbReference type="Ensembl" id="ENSNBRP00000007959.1"/>
    </source>
</evidence>